<feature type="signal peptide" evidence="2">
    <location>
        <begin position="1"/>
        <end position="28"/>
    </location>
</feature>
<evidence type="ECO:0008006" key="5">
    <source>
        <dbReference type="Google" id="ProtNLM"/>
    </source>
</evidence>
<protein>
    <recommendedName>
        <fullName evidence="5">Secreted protein</fullName>
    </recommendedName>
</protein>
<sequence length="154" mass="16563">MQGSVSSISSSSSRLWLWLCAMPSSSESSSTLLATSPSHRVRDKCQDENDGSRADKSRAGDDAGVVNGVSFWLHSGSVHASLRVGESGLSYSVLAFPAGVMATRSGTSSLSRLSVMIPRNGRRWCCRLQTVERDPCLKPSVLSTRASTRTTPRR</sequence>
<feature type="compositionally biased region" description="Basic and acidic residues" evidence="1">
    <location>
        <begin position="43"/>
        <end position="61"/>
    </location>
</feature>
<feature type="chain" id="PRO_5027050995" description="Secreted protein" evidence="2">
    <location>
        <begin position="29"/>
        <end position="154"/>
    </location>
</feature>
<evidence type="ECO:0000256" key="2">
    <source>
        <dbReference type="SAM" id="SignalP"/>
    </source>
</evidence>
<dbReference type="AlphaFoldDB" id="A0A6J3LZ11"/>
<evidence type="ECO:0000313" key="3">
    <source>
        <dbReference type="Proteomes" id="UP000504637"/>
    </source>
</evidence>
<reference evidence="4" key="3">
    <citation type="submission" date="2025-08" db="UniProtKB">
        <authorList>
            <consortium name="RefSeq"/>
        </authorList>
    </citation>
    <scope>IDENTIFICATION</scope>
    <source>
        <strain evidence="4">CBS 342.82</strain>
    </source>
</reference>
<evidence type="ECO:0000256" key="1">
    <source>
        <dbReference type="SAM" id="MobiDB-lite"/>
    </source>
</evidence>
<name>A0A6J3LZ11_9PEZI</name>
<organism evidence="4">
    <name type="scientific">Dissoconium aciculare CBS 342.82</name>
    <dbReference type="NCBI Taxonomy" id="1314786"/>
    <lineage>
        <taxon>Eukaryota</taxon>
        <taxon>Fungi</taxon>
        <taxon>Dikarya</taxon>
        <taxon>Ascomycota</taxon>
        <taxon>Pezizomycotina</taxon>
        <taxon>Dothideomycetes</taxon>
        <taxon>Dothideomycetidae</taxon>
        <taxon>Mycosphaerellales</taxon>
        <taxon>Dissoconiaceae</taxon>
        <taxon>Dissoconium</taxon>
    </lineage>
</organism>
<keyword evidence="2" id="KW-0732">Signal</keyword>
<dbReference type="RefSeq" id="XP_033457924.1">
    <property type="nucleotide sequence ID" value="XM_033600031.1"/>
</dbReference>
<reference evidence="4" key="1">
    <citation type="submission" date="2020-01" db="EMBL/GenBank/DDBJ databases">
        <authorList>
            <consortium name="DOE Joint Genome Institute"/>
            <person name="Haridas S."/>
            <person name="Albert R."/>
            <person name="Binder M."/>
            <person name="Bloem J."/>
            <person name="Labutti K."/>
            <person name="Salamov A."/>
            <person name="Andreopoulos B."/>
            <person name="Baker S.E."/>
            <person name="Barry K."/>
            <person name="Bills G."/>
            <person name="Bluhm B.H."/>
            <person name="Cannon C."/>
            <person name="Castanera R."/>
            <person name="Culley D.E."/>
            <person name="Daum C."/>
            <person name="Ezra D."/>
            <person name="Gonzalez J.B."/>
            <person name="Henrissat B."/>
            <person name="Kuo A."/>
            <person name="Liang C."/>
            <person name="Lipzen A."/>
            <person name="Lutzoni F."/>
            <person name="Magnuson J."/>
            <person name="Mondo S."/>
            <person name="Nolan M."/>
            <person name="Ohm R."/>
            <person name="Pangilinan J."/>
            <person name="Park H.-J."/>
            <person name="Ramirez L."/>
            <person name="Alfaro M."/>
            <person name="Sun H."/>
            <person name="Tritt A."/>
            <person name="Yoshinaga Y."/>
            <person name="Zwiers L.-H."/>
            <person name="Turgeon B.G."/>
            <person name="Goodwin S.B."/>
            <person name="Spatafora J.W."/>
            <person name="Crous P.W."/>
            <person name="Grigoriev I.V."/>
        </authorList>
    </citation>
    <scope>NUCLEOTIDE SEQUENCE</scope>
    <source>
        <strain evidence="4">CBS 342.82</strain>
    </source>
</reference>
<dbReference type="Proteomes" id="UP000504637">
    <property type="component" value="Unplaced"/>
</dbReference>
<proteinExistence type="predicted"/>
<feature type="region of interest" description="Disordered" evidence="1">
    <location>
        <begin position="30"/>
        <end position="61"/>
    </location>
</feature>
<reference evidence="4" key="2">
    <citation type="submission" date="2020-04" db="EMBL/GenBank/DDBJ databases">
        <authorList>
            <consortium name="NCBI Genome Project"/>
        </authorList>
    </citation>
    <scope>NUCLEOTIDE SEQUENCE</scope>
    <source>
        <strain evidence="4">CBS 342.82</strain>
    </source>
</reference>
<keyword evidence="3" id="KW-1185">Reference proteome</keyword>
<gene>
    <name evidence="4" type="ORF">K489DRAFT_259749</name>
</gene>
<evidence type="ECO:0000313" key="4">
    <source>
        <dbReference type="RefSeq" id="XP_033457924.1"/>
    </source>
</evidence>
<dbReference type="GeneID" id="54357830"/>
<accession>A0A6J3LZ11</accession>